<dbReference type="EMBL" id="JSAN01000053">
    <property type="protein sequence ID" value="KIC72524.1"/>
    <property type="molecule type" value="Genomic_DNA"/>
</dbReference>
<dbReference type="SUPFAM" id="SSF82171">
    <property type="entry name" value="DPP6 N-terminal domain-like"/>
    <property type="match status" value="1"/>
</dbReference>
<dbReference type="PATRIC" id="fig|362787.3.peg.815"/>
<reference evidence="1 2" key="1">
    <citation type="journal article" date="2014" name="Mol. Biol. Evol.">
        <title>Massive expansion of Ubiquitination-related gene families within the Chlamydiae.</title>
        <authorList>
            <person name="Domman D."/>
            <person name="Collingro A."/>
            <person name="Lagkouvardos I."/>
            <person name="Gehre L."/>
            <person name="Weinmaier T."/>
            <person name="Rattei T."/>
            <person name="Subtil A."/>
            <person name="Horn M."/>
        </authorList>
    </citation>
    <scope>NUCLEOTIDE SEQUENCE [LARGE SCALE GENOMIC DNA]</scope>
    <source>
        <strain evidence="1 2">EI2</strain>
    </source>
</reference>
<name>A0A0C1H4S7_9BACT</name>
<dbReference type="Proteomes" id="UP000031465">
    <property type="component" value="Unassembled WGS sequence"/>
</dbReference>
<proteinExistence type="predicted"/>
<evidence type="ECO:0000313" key="1">
    <source>
        <dbReference type="EMBL" id="KIC72524.1"/>
    </source>
</evidence>
<gene>
    <name evidence="1" type="ORF">DB44_CG00130</name>
</gene>
<protein>
    <submittedName>
        <fullName evidence="1">Uncharacterized protein</fullName>
    </submittedName>
</protein>
<organism evidence="1 2">
    <name type="scientific">Candidatus Protochlamydia amoebophila</name>
    <dbReference type="NCBI Taxonomy" id="362787"/>
    <lineage>
        <taxon>Bacteria</taxon>
        <taxon>Pseudomonadati</taxon>
        <taxon>Chlamydiota</taxon>
        <taxon>Chlamydiia</taxon>
        <taxon>Parachlamydiales</taxon>
        <taxon>Parachlamydiaceae</taxon>
        <taxon>Candidatus Protochlamydia</taxon>
    </lineage>
</organism>
<sequence length="502" mass="59318">MEIKREWTFLPLEGKRKFLNSMIFTPQENQLIINIVTIIDKIKSKVYSWDIKNKKKKKLFFEKYLMIYFQFLPDNSQMAYFINKNTNFFCIRDKDSKLKFCEQFSLTKLNNIFKSTTPVFISNNQFIFRPKNKQIAITPLKTFVGKKELPLSIRDIYFSTNEQTISIWSYSISTHFSNSRYINSYKIENKLYAYQTFNGKKLGYKKLAKLCSDPSLEWKCQLSFDAQYFIRTYPSESNGKNKITISQVENEKIQASYAGSFLSYFLSKDNRYLVFIYQNHLKLIEIDLKKHNQLVDVDSTKQKPTVSHSFLLGKKNIEYTFSDPLFPITTLALKSFETGHIISLWEINWEIQQIQKVVLGSTKLPSPNFFLLGQSKFYFQQSKLYFQKNKQTLAIWNKETFSEEIIQLENELVDFDISDDGSWMVSIEKLVSSMNESVLSEDKFKFCLWNLDQMKELDHFSLPFCDSKSRLSPQGKFLIVEYINKFTELCVWKVKKGKLHLL</sequence>
<evidence type="ECO:0000313" key="2">
    <source>
        <dbReference type="Proteomes" id="UP000031465"/>
    </source>
</evidence>
<accession>A0A0C1H4S7</accession>
<comment type="caution">
    <text evidence="1">The sequence shown here is derived from an EMBL/GenBank/DDBJ whole genome shotgun (WGS) entry which is preliminary data.</text>
</comment>
<dbReference type="AlphaFoldDB" id="A0A0C1H4S7"/>